<keyword evidence="3 6" id="KW-0812">Transmembrane</keyword>
<dbReference type="Pfam" id="PF03631">
    <property type="entry name" value="Virul_fac_BrkB"/>
    <property type="match status" value="1"/>
</dbReference>
<dbReference type="NCBIfam" id="TIGR00765">
    <property type="entry name" value="yihY_not_rbn"/>
    <property type="match status" value="1"/>
</dbReference>
<dbReference type="EMBL" id="DVHI01000083">
    <property type="protein sequence ID" value="HIR63213.1"/>
    <property type="molecule type" value="Genomic_DNA"/>
</dbReference>
<reference evidence="7" key="2">
    <citation type="journal article" date="2021" name="PeerJ">
        <title>Extensive microbial diversity within the chicken gut microbiome revealed by metagenomics and culture.</title>
        <authorList>
            <person name="Gilroy R."/>
            <person name="Ravi A."/>
            <person name="Getino M."/>
            <person name="Pursley I."/>
            <person name="Horton D.L."/>
            <person name="Alikhan N.F."/>
            <person name="Baker D."/>
            <person name="Gharbi K."/>
            <person name="Hall N."/>
            <person name="Watson M."/>
            <person name="Adriaenssens E.M."/>
            <person name="Foster-Nyarko E."/>
            <person name="Jarju S."/>
            <person name="Secka A."/>
            <person name="Antonio M."/>
            <person name="Oren A."/>
            <person name="Chaudhuri R.R."/>
            <person name="La Ragione R."/>
            <person name="Hildebrand F."/>
            <person name="Pallen M.J."/>
        </authorList>
    </citation>
    <scope>NUCLEOTIDE SEQUENCE</scope>
    <source>
        <strain evidence="7">ChiHjej13B12-12457</strain>
    </source>
</reference>
<dbReference type="PANTHER" id="PTHR30213">
    <property type="entry name" value="INNER MEMBRANE PROTEIN YHJD"/>
    <property type="match status" value="1"/>
</dbReference>
<accession>A0A9D1E267</accession>
<dbReference type="PANTHER" id="PTHR30213:SF0">
    <property type="entry name" value="UPF0761 MEMBRANE PROTEIN YIHY"/>
    <property type="match status" value="1"/>
</dbReference>
<feature type="transmembrane region" description="Helical" evidence="6">
    <location>
        <begin position="56"/>
        <end position="77"/>
    </location>
</feature>
<comment type="subcellular location">
    <subcellularLocation>
        <location evidence="1">Cell membrane</location>
        <topology evidence="1">Multi-pass membrane protein</topology>
    </subcellularLocation>
</comment>
<feature type="transmembrane region" description="Helical" evidence="6">
    <location>
        <begin position="160"/>
        <end position="183"/>
    </location>
</feature>
<sequence>MRCADNIRRIRDFFRDGIWNINTSDLGRVKAKVVRYIRIVILTAKNFSRQNVGQQAVALSFFTTMAFVPFLAVAFAISNYAGLGNYLRELIYENFGHDVVVDQILTFADNIIAASQQDIYGIISSLIFLWMVIWLLSRVEWSFNRIWKVDRNRILWKRSLAYILTIAASPFIIMVFLSVALSISDGITAMGLEIPFLSSFSTFLIWLAFFAFMLLVLTVTYILIPNAKVRFLPALSAAAISSIAFTAVQYLYLETQMFVSRMNAVYGVFAAIPLFMVWLNIGWFIVLLGSELSYVFQNVDNYPLEDM</sequence>
<evidence type="ECO:0000256" key="1">
    <source>
        <dbReference type="ARBA" id="ARBA00004651"/>
    </source>
</evidence>
<evidence type="ECO:0000256" key="3">
    <source>
        <dbReference type="ARBA" id="ARBA00022692"/>
    </source>
</evidence>
<feature type="transmembrane region" description="Helical" evidence="6">
    <location>
        <begin position="119"/>
        <end position="139"/>
    </location>
</feature>
<evidence type="ECO:0000313" key="7">
    <source>
        <dbReference type="EMBL" id="HIR63213.1"/>
    </source>
</evidence>
<dbReference type="PIRSF" id="PIRSF035875">
    <property type="entry name" value="RNase_BN"/>
    <property type="match status" value="1"/>
</dbReference>
<dbReference type="InterPro" id="IPR017039">
    <property type="entry name" value="Virul_fac_BrkB"/>
</dbReference>
<reference evidence="7" key="1">
    <citation type="submission" date="2020-10" db="EMBL/GenBank/DDBJ databases">
        <authorList>
            <person name="Gilroy R."/>
        </authorList>
    </citation>
    <scope>NUCLEOTIDE SEQUENCE</scope>
    <source>
        <strain evidence="7">ChiHjej13B12-12457</strain>
    </source>
</reference>
<keyword evidence="5 6" id="KW-0472">Membrane</keyword>
<organism evidence="7 8">
    <name type="scientific">Candidatus Coprenecus avistercoris</name>
    <dbReference type="NCBI Taxonomy" id="2840730"/>
    <lineage>
        <taxon>Bacteria</taxon>
        <taxon>Pseudomonadati</taxon>
        <taxon>Bacteroidota</taxon>
        <taxon>Bacteroidia</taxon>
        <taxon>Bacteroidales</taxon>
        <taxon>Rikenellaceae</taxon>
        <taxon>Rikenellaceae incertae sedis</taxon>
        <taxon>Candidatus Coprenecus</taxon>
    </lineage>
</organism>
<evidence type="ECO:0000256" key="4">
    <source>
        <dbReference type="ARBA" id="ARBA00022989"/>
    </source>
</evidence>
<keyword evidence="2" id="KW-1003">Cell membrane</keyword>
<feature type="non-terminal residue" evidence="7">
    <location>
        <position position="307"/>
    </location>
</feature>
<protein>
    <submittedName>
        <fullName evidence="7">YihY/virulence factor BrkB family protein</fullName>
    </submittedName>
</protein>
<feature type="transmembrane region" description="Helical" evidence="6">
    <location>
        <begin position="264"/>
        <end position="288"/>
    </location>
</feature>
<dbReference type="AlphaFoldDB" id="A0A9D1E267"/>
<evidence type="ECO:0000256" key="6">
    <source>
        <dbReference type="SAM" id="Phobius"/>
    </source>
</evidence>
<proteinExistence type="predicted"/>
<dbReference type="Proteomes" id="UP000886744">
    <property type="component" value="Unassembled WGS sequence"/>
</dbReference>
<evidence type="ECO:0000256" key="5">
    <source>
        <dbReference type="ARBA" id="ARBA00023136"/>
    </source>
</evidence>
<feature type="transmembrane region" description="Helical" evidence="6">
    <location>
        <begin position="203"/>
        <end position="224"/>
    </location>
</feature>
<comment type="caution">
    <text evidence="7">The sequence shown here is derived from an EMBL/GenBank/DDBJ whole genome shotgun (WGS) entry which is preliminary data.</text>
</comment>
<dbReference type="GO" id="GO:0005886">
    <property type="term" value="C:plasma membrane"/>
    <property type="evidence" value="ECO:0007669"/>
    <property type="project" value="UniProtKB-SubCell"/>
</dbReference>
<keyword evidence="4 6" id="KW-1133">Transmembrane helix</keyword>
<evidence type="ECO:0000256" key="2">
    <source>
        <dbReference type="ARBA" id="ARBA00022475"/>
    </source>
</evidence>
<gene>
    <name evidence="7" type="ORF">IAC94_06805</name>
</gene>
<feature type="transmembrane region" description="Helical" evidence="6">
    <location>
        <begin position="231"/>
        <end position="252"/>
    </location>
</feature>
<name>A0A9D1E267_9BACT</name>
<evidence type="ECO:0000313" key="8">
    <source>
        <dbReference type="Proteomes" id="UP000886744"/>
    </source>
</evidence>